<proteinExistence type="predicted"/>
<dbReference type="AlphaFoldDB" id="A0AAN6Q694"/>
<feature type="compositionally biased region" description="Low complexity" evidence="1">
    <location>
        <begin position="310"/>
        <end position="322"/>
    </location>
</feature>
<name>A0AAN6Q694_9PEZI</name>
<dbReference type="EMBL" id="MU863631">
    <property type="protein sequence ID" value="KAK4102545.1"/>
    <property type="molecule type" value="Genomic_DNA"/>
</dbReference>
<evidence type="ECO:0000256" key="1">
    <source>
        <dbReference type="SAM" id="MobiDB-lite"/>
    </source>
</evidence>
<evidence type="ECO:0000313" key="3">
    <source>
        <dbReference type="EMBL" id="KAK4102545.1"/>
    </source>
</evidence>
<sequence length="440" mass="44597">MELSTLLAVILLFLAAPAWTARPSRRQPLAALDGRRQPLLPKRASDCPIAWPTPRSNPPNTKPPYPIQITLTPSSVNTSDGSGSSSSGSTIDLVFALLNNATSATETARPSVSGTRSAGSTTFSIGASVSATFITQPAPKISSSTRPVSTALLSSSSRSATSMILSSSKAWSTVGTAVSSASSRTASTSSSTWSGSTASSADSAPSSSSTESTPSSLSSSTLSTADAAPSHANFSRRRSRISSGSPHTSREHGSGSTTSWSAYPGRPSAATNPGRSGHSDHAGGSGSESDSGSEASADDNNNNDDDGHRSYSNKNNSSSSNSGDGSRKARRDVQCILFLDLSNPASKVTGSAMVYLYALDGPDAGRMVGSARFEAGAVVSTLHAFACRPEEVGFRLEAVADASGASASSTAAAGAGGRLQSMGFLQGSEVGMGLGVRYGC</sequence>
<feature type="compositionally biased region" description="Low complexity" evidence="1">
    <location>
        <begin position="287"/>
        <end position="300"/>
    </location>
</feature>
<feature type="compositionally biased region" description="Low complexity" evidence="1">
    <location>
        <begin position="179"/>
        <end position="230"/>
    </location>
</feature>
<evidence type="ECO:0000256" key="2">
    <source>
        <dbReference type="SAM" id="SignalP"/>
    </source>
</evidence>
<reference evidence="3" key="1">
    <citation type="journal article" date="2023" name="Mol. Phylogenet. Evol.">
        <title>Genome-scale phylogeny and comparative genomics of the fungal order Sordariales.</title>
        <authorList>
            <person name="Hensen N."/>
            <person name="Bonometti L."/>
            <person name="Westerberg I."/>
            <person name="Brannstrom I.O."/>
            <person name="Guillou S."/>
            <person name="Cros-Aarteil S."/>
            <person name="Calhoun S."/>
            <person name="Haridas S."/>
            <person name="Kuo A."/>
            <person name="Mondo S."/>
            <person name="Pangilinan J."/>
            <person name="Riley R."/>
            <person name="LaButti K."/>
            <person name="Andreopoulos B."/>
            <person name="Lipzen A."/>
            <person name="Chen C."/>
            <person name="Yan M."/>
            <person name="Daum C."/>
            <person name="Ng V."/>
            <person name="Clum A."/>
            <person name="Steindorff A."/>
            <person name="Ohm R.A."/>
            <person name="Martin F."/>
            <person name="Silar P."/>
            <person name="Natvig D.O."/>
            <person name="Lalanne C."/>
            <person name="Gautier V."/>
            <person name="Ament-Velasquez S.L."/>
            <person name="Kruys A."/>
            <person name="Hutchinson M.I."/>
            <person name="Powell A.J."/>
            <person name="Barry K."/>
            <person name="Miller A.N."/>
            <person name="Grigoriev I.V."/>
            <person name="Debuchy R."/>
            <person name="Gladieux P."/>
            <person name="Hiltunen Thoren M."/>
            <person name="Johannesson H."/>
        </authorList>
    </citation>
    <scope>NUCLEOTIDE SEQUENCE</scope>
    <source>
        <strain evidence="3">CBS 757.83</strain>
    </source>
</reference>
<dbReference type="Proteomes" id="UP001305647">
    <property type="component" value="Unassembled WGS sequence"/>
</dbReference>
<feature type="signal peptide" evidence="2">
    <location>
        <begin position="1"/>
        <end position="20"/>
    </location>
</feature>
<organism evidence="3 4">
    <name type="scientific">Parathielavia hyrcaniae</name>
    <dbReference type="NCBI Taxonomy" id="113614"/>
    <lineage>
        <taxon>Eukaryota</taxon>
        <taxon>Fungi</taxon>
        <taxon>Dikarya</taxon>
        <taxon>Ascomycota</taxon>
        <taxon>Pezizomycotina</taxon>
        <taxon>Sordariomycetes</taxon>
        <taxon>Sordariomycetidae</taxon>
        <taxon>Sordariales</taxon>
        <taxon>Chaetomiaceae</taxon>
        <taxon>Parathielavia</taxon>
    </lineage>
</organism>
<reference evidence="3" key="2">
    <citation type="submission" date="2023-05" db="EMBL/GenBank/DDBJ databases">
        <authorList>
            <consortium name="Lawrence Berkeley National Laboratory"/>
            <person name="Steindorff A."/>
            <person name="Hensen N."/>
            <person name="Bonometti L."/>
            <person name="Westerberg I."/>
            <person name="Brannstrom I.O."/>
            <person name="Guillou S."/>
            <person name="Cros-Aarteil S."/>
            <person name="Calhoun S."/>
            <person name="Haridas S."/>
            <person name="Kuo A."/>
            <person name="Mondo S."/>
            <person name="Pangilinan J."/>
            <person name="Riley R."/>
            <person name="Labutti K."/>
            <person name="Andreopoulos B."/>
            <person name="Lipzen A."/>
            <person name="Chen C."/>
            <person name="Yanf M."/>
            <person name="Daum C."/>
            <person name="Ng V."/>
            <person name="Clum A."/>
            <person name="Ohm R."/>
            <person name="Martin F."/>
            <person name="Silar P."/>
            <person name="Natvig D."/>
            <person name="Lalanne C."/>
            <person name="Gautier V."/>
            <person name="Ament-Velasquez S.L."/>
            <person name="Kruys A."/>
            <person name="Hutchinson M.I."/>
            <person name="Powell A.J."/>
            <person name="Barry K."/>
            <person name="Miller A.N."/>
            <person name="Grigoriev I.V."/>
            <person name="Debuchy R."/>
            <person name="Gladieux P."/>
            <person name="Thoren M.H."/>
            <person name="Johannesson H."/>
        </authorList>
    </citation>
    <scope>NUCLEOTIDE SEQUENCE</scope>
    <source>
        <strain evidence="3">CBS 757.83</strain>
    </source>
</reference>
<keyword evidence="2" id="KW-0732">Signal</keyword>
<comment type="caution">
    <text evidence="3">The sequence shown here is derived from an EMBL/GenBank/DDBJ whole genome shotgun (WGS) entry which is preliminary data.</text>
</comment>
<keyword evidence="4" id="KW-1185">Reference proteome</keyword>
<evidence type="ECO:0000313" key="4">
    <source>
        <dbReference type="Proteomes" id="UP001305647"/>
    </source>
</evidence>
<feature type="region of interest" description="Disordered" evidence="1">
    <location>
        <begin position="179"/>
        <end position="327"/>
    </location>
</feature>
<feature type="chain" id="PRO_5043006654" evidence="2">
    <location>
        <begin position="21"/>
        <end position="440"/>
    </location>
</feature>
<gene>
    <name evidence="3" type="ORF">N658DRAFT_495253</name>
</gene>
<accession>A0AAN6Q694</accession>
<protein>
    <submittedName>
        <fullName evidence="3">Uncharacterized protein</fullName>
    </submittedName>
</protein>
<feature type="region of interest" description="Disordered" evidence="1">
    <location>
        <begin position="30"/>
        <end position="64"/>
    </location>
</feature>
<feature type="compositionally biased region" description="Pro residues" evidence="1">
    <location>
        <begin position="55"/>
        <end position="64"/>
    </location>
</feature>